<feature type="domain" description="Killer toxin Kp4" evidence="2">
    <location>
        <begin position="110"/>
        <end position="232"/>
    </location>
</feature>
<dbReference type="AlphaFoldDB" id="A0A9W4I8T4"/>
<proteinExistence type="predicted"/>
<accession>A0A9W4I8T4</accession>
<name>A0A9W4I8T4_9EURO</name>
<dbReference type="EMBL" id="CAJVPD010000033">
    <property type="protein sequence ID" value="CAG8256893.1"/>
    <property type="molecule type" value="Genomic_DNA"/>
</dbReference>
<dbReference type="GO" id="GO:0005576">
    <property type="term" value="C:extracellular region"/>
    <property type="evidence" value="ECO:0007669"/>
    <property type="project" value="InterPro"/>
</dbReference>
<organism evidence="3 4">
    <name type="scientific">Penicillium salamii</name>
    <dbReference type="NCBI Taxonomy" id="1612424"/>
    <lineage>
        <taxon>Eukaryota</taxon>
        <taxon>Fungi</taxon>
        <taxon>Dikarya</taxon>
        <taxon>Ascomycota</taxon>
        <taxon>Pezizomycotina</taxon>
        <taxon>Eurotiomycetes</taxon>
        <taxon>Eurotiomycetidae</taxon>
        <taxon>Eurotiales</taxon>
        <taxon>Aspergillaceae</taxon>
        <taxon>Penicillium</taxon>
    </lineage>
</organism>
<dbReference type="Pfam" id="PF09044">
    <property type="entry name" value="Kp4"/>
    <property type="match status" value="1"/>
</dbReference>
<evidence type="ECO:0000259" key="2">
    <source>
        <dbReference type="Pfam" id="PF09044"/>
    </source>
</evidence>
<gene>
    <name evidence="3" type="ORF">PSALAMII_LOCUS856</name>
</gene>
<keyword evidence="1" id="KW-0472">Membrane</keyword>
<feature type="transmembrane region" description="Helical" evidence="1">
    <location>
        <begin position="6"/>
        <end position="25"/>
    </location>
</feature>
<keyword evidence="1" id="KW-1133">Transmembrane helix</keyword>
<dbReference type="Proteomes" id="UP001152592">
    <property type="component" value="Unassembled WGS sequence"/>
</dbReference>
<dbReference type="SUPFAM" id="SSF55221">
    <property type="entry name" value="Yeast killer toxins"/>
    <property type="match status" value="1"/>
</dbReference>
<dbReference type="InterPro" id="IPR015131">
    <property type="entry name" value="Killer_tox_Kp4"/>
</dbReference>
<evidence type="ECO:0000313" key="3">
    <source>
        <dbReference type="EMBL" id="CAG8256893.1"/>
    </source>
</evidence>
<sequence length="243" mass="26154">MLASPNVSGAMSCIPISVGFIPLLFPRLIQKAQLNRLAWYHVVFGITPRYVCQDNCLLESRPAINLKGWVFPRTTVSLSIQSSQTSQKLKTIFTFLNMVSFRLSDVILLTLSFTASTTTALGINCRGSGNCETFGNGLVAVELASKIIHEIDPNRWYSNGEHIACVGSGNTWTGSGGFCAFLQNTGGTNGAKLQELAGYIPDHGCKQCGSVPYFFPGDNEVGNGELTFNYVSDSCSTGGARLC</sequence>
<comment type="caution">
    <text evidence="3">The sequence shown here is derived from an EMBL/GenBank/DDBJ whole genome shotgun (WGS) entry which is preliminary data.</text>
</comment>
<evidence type="ECO:0000256" key="1">
    <source>
        <dbReference type="SAM" id="Phobius"/>
    </source>
</evidence>
<evidence type="ECO:0000313" key="4">
    <source>
        <dbReference type="Proteomes" id="UP001152592"/>
    </source>
</evidence>
<keyword evidence="1" id="KW-0812">Transmembrane</keyword>
<dbReference type="Gene3D" id="3.30.430.10">
    <property type="entry name" value="Killer Toxin P4, subunit A"/>
    <property type="match status" value="1"/>
</dbReference>
<dbReference type="InterPro" id="IPR011329">
    <property type="entry name" value="Killer_tox_Kp4/SMK"/>
</dbReference>
<dbReference type="OrthoDB" id="4480814at2759"/>
<protein>
    <recommendedName>
        <fullName evidence="2">Killer toxin Kp4 domain-containing protein</fullName>
    </recommendedName>
</protein>
<reference evidence="3" key="1">
    <citation type="submission" date="2021-07" db="EMBL/GenBank/DDBJ databases">
        <authorList>
            <person name="Branca A.L. A."/>
        </authorList>
    </citation>
    <scope>NUCLEOTIDE SEQUENCE</scope>
</reference>